<keyword evidence="1" id="KW-0175">Coiled coil</keyword>
<proteinExistence type="predicted"/>
<evidence type="ECO:0000256" key="1">
    <source>
        <dbReference type="SAM" id="Coils"/>
    </source>
</evidence>
<reference evidence="4" key="3">
    <citation type="submission" date="2015-04" db="UniProtKB">
        <authorList>
            <consortium name="EnsemblPlants"/>
        </authorList>
    </citation>
    <scope>IDENTIFICATION</scope>
    <source>
        <strain evidence="4">cv. Jemalong A17</strain>
    </source>
</reference>
<evidence type="ECO:0000313" key="3">
    <source>
        <dbReference type="EMBL" id="KEH41740.1"/>
    </source>
</evidence>
<organism evidence="3 5">
    <name type="scientific">Medicago truncatula</name>
    <name type="common">Barrel medic</name>
    <name type="synonym">Medicago tribuloides</name>
    <dbReference type="NCBI Taxonomy" id="3880"/>
    <lineage>
        <taxon>Eukaryota</taxon>
        <taxon>Viridiplantae</taxon>
        <taxon>Streptophyta</taxon>
        <taxon>Embryophyta</taxon>
        <taxon>Tracheophyta</taxon>
        <taxon>Spermatophyta</taxon>
        <taxon>Magnoliopsida</taxon>
        <taxon>eudicotyledons</taxon>
        <taxon>Gunneridae</taxon>
        <taxon>Pentapetalae</taxon>
        <taxon>rosids</taxon>
        <taxon>fabids</taxon>
        <taxon>Fabales</taxon>
        <taxon>Fabaceae</taxon>
        <taxon>Papilionoideae</taxon>
        <taxon>50 kb inversion clade</taxon>
        <taxon>NPAAA clade</taxon>
        <taxon>Hologalegina</taxon>
        <taxon>IRL clade</taxon>
        <taxon>Trifolieae</taxon>
        <taxon>Medicago</taxon>
    </lineage>
</organism>
<sequence>MDPKSAKELPKRHSNRKRKVDIVENSPQETLTNVSSAENGNGKSIGDDNFPYEDFVDKHFITEKYHKEFAKWESEIFHVLLSAPIQSVALVRCLEQSFGDLKKKCKTYIEENAELKNKLSELFLQKSELVERVEGLMEENTKIKIKLNIKEDIVEKKELETKDLTAEIEELKAKIEESRDEIPMHHKAGEIRLATGRVRSLKHQIQGSKARIIDERRGKIMMNVSFLK</sequence>
<dbReference type="Proteomes" id="UP000002051">
    <property type="component" value="Unassembled WGS sequence"/>
</dbReference>
<dbReference type="EMBL" id="CM001217">
    <property type="protein sequence ID" value="KEH41740.1"/>
    <property type="molecule type" value="Genomic_DNA"/>
</dbReference>
<reference evidence="3 5" key="2">
    <citation type="journal article" date="2014" name="BMC Genomics">
        <title>An improved genome release (version Mt4.0) for the model legume Medicago truncatula.</title>
        <authorList>
            <person name="Tang H."/>
            <person name="Krishnakumar V."/>
            <person name="Bidwell S."/>
            <person name="Rosen B."/>
            <person name="Chan A."/>
            <person name="Zhou S."/>
            <person name="Gentzbittel L."/>
            <person name="Childs K.L."/>
            <person name="Yandell M."/>
            <person name="Gundlach H."/>
            <person name="Mayer K.F."/>
            <person name="Schwartz D.C."/>
            <person name="Town C.D."/>
        </authorList>
    </citation>
    <scope>GENOME REANNOTATION</scope>
    <source>
        <strain evidence="3">A17</strain>
        <strain evidence="4 5">cv. Jemalong A17</strain>
    </source>
</reference>
<gene>
    <name evidence="3" type="ordered locus">MTR_1g054380</name>
</gene>
<feature type="region of interest" description="Disordered" evidence="2">
    <location>
        <begin position="1"/>
        <end position="45"/>
    </location>
</feature>
<evidence type="ECO:0000256" key="2">
    <source>
        <dbReference type="SAM" id="MobiDB-lite"/>
    </source>
</evidence>
<protein>
    <submittedName>
        <fullName evidence="3 4">Uncharacterized protein</fullName>
    </submittedName>
</protein>
<name>A0A072VUF7_MEDTR</name>
<accession>A0A072VUF7</accession>
<evidence type="ECO:0000313" key="4">
    <source>
        <dbReference type="EnsemblPlants" id="KEH41740"/>
    </source>
</evidence>
<feature type="compositionally biased region" description="Basic and acidic residues" evidence="2">
    <location>
        <begin position="1"/>
        <end position="11"/>
    </location>
</feature>
<feature type="compositionally biased region" description="Polar residues" evidence="2">
    <location>
        <begin position="25"/>
        <end position="42"/>
    </location>
</feature>
<dbReference type="HOGENOM" id="CLU_1216341_0_0_1"/>
<keyword evidence="5" id="KW-1185">Reference proteome</keyword>
<dbReference type="EnsemblPlants" id="KEH41740">
    <property type="protein sequence ID" value="KEH41740"/>
    <property type="gene ID" value="MTR_1g054380"/>
</dbReference>
<dbReference type="AlphaFoldDB" id="A0A072VUF7"/>
<reference evidence="3 5" key="1">
    <citation type="journal article" date="2011" name="Nature">
        <title>The Medicago genome provides insight into the evolution of rhizobial symbioses.</title>
        <authorList>
            <person name="Young N.D."/>
            <person name="Debelle F."/>
            <person name="Oldroyd G.E."/>
            <person name="Geurts R."/>
            <person name="Cannon S.B."/>
            <person name="Udvardi M.K."/>
            <person name="Benedito V.A."/>
            <person name="Mayer K.F."/>
            <person name="Gouzy J."/>
            <person name="Schoof H."/>
            <person name="Van de Peer Y."/>
            <person name="Proost S."/>
            <person name="Cook D.R."/>
            <person name="Meyers B.C."/>
            <person name="Spannagl M."/>
            <person name="Cheung F."/>
            <person name="De Mita S."/>
            <person name="Krishnakumar V."/>
            <person name="Gundlach H."/>
            <person name="Zhou S."/>
            <person name="Mudge J."/>
            <person name="Bharti A.K."/>
            <person name="Murray J.D."/>
            <person name="Naoumkina M.A."/>
            <person name="Rosen B."/>
            <person name="Silverstein K.A."/>
            <person name="Tang H."/>
            <person name="Rombauts S."/>
            <person name="Zhao P.X."/>
            <person name="Zhou P."/>
            <person name="Barbe V."/>
            <person name="Bardou P."/>
            <person name="Bechner M."/>
            <person name="Bellec A."/>
            <person name="Berger A."/>
            <person name="Berges H."/>
            <person name="Bidwell S."/>
            <person name="Bisseling T."/>
            <person name="Choisne N."/>
            <person name="Couloux A."/>
            <person name="Denny R."/>
            <person name="Deshpande S."/>
            <person name="Dai X."/>
            <person name="Doyle J.J."/>
            <person name="Dudez A.M."/>
            <person name="Farmer A.D."/>
            <person name="Fouteau S."/>
            <person name="Franken C."/>
            <person name="Gibelin C."/>
            <person name="Gish J."/>
            <person name="Goldstein S."/>
            <person name="Gonzalez A.J."/>
            <person name="Green P.J."/>
            <person name="Hallab A."/>
            <person name="Hartog M."/>
            <person name="Hua A."/>
            <person name="Humphray S.J."/>
            <person name="Jeong D.H."/>
            <person name="Jing Y."/>
            <person name="Jocker A."/>
            <person name="Kenton S.M."/>
            <person name="Kim D.J."/>
            <person name="Klee K."/>
            <person name="Lai H."/>
            <person name="Lang C."/>
            <person name="Lin S."/>
            <person name="Macmil S.L."/>
            <person name="Magdelenat G."/>
            <person name="Matthews L."/>
            <person name="McCorrison J."/>
            <person name="Monaghan E.L."/>
            <person name="Mun J.H."/>
            <person name="Najar F.Z."/>
            <person name="Nicholson C."/>
            <person name="Noirot C."/>
            <person name="O'Bleness M."/>
            <person name="Paule C.R."/>
            <person name="Poulain J."/>
            <person name="Prion F."/>
            <person name="Qin B."/>
            <person name="Qu C."/>
            <person name="Retzel E.F."/>
            <person name="Riddle C."/>
            <person name="Sallet E."/>
            <person name="Samain S."/>
            <person name="Samson N."/>
            <person name="Sanders I."/>
            <person name="Saurat O."/>
            <person name="Scarpelli C."/>
            <person name="Schiex T."/>
            <person name="Segurens B."/>
            <person name="Severin A.J."/>
            <person name="Sherrier D.J."/>
            <person name="Shi R."/>
            <person name="Sims S."/>
            <person name="Singer S.R."/>
            <person name="Sinharoy S."/>
            <person name="Sterck L."/>
            <person name="Viollet A."/>
            <person name="Wang B.B."/>
            <person name="Wang K."/>
            <person name="Wang M."/>
            <person name="Wang X."/>
            <person name="Warfsmann J."/>
            <person name="Weissenbach J."/>
            <person name="White D.D."/>
            <person name="White J.D."/>
            <person name="Wiley G.B."/>
            <person name="Wincker P."/>
            <person name="Xing Y."/>
            <person name="Yang L."/>
            <person name="Yao Z."/>
            <person name="Ying F."/>
            <person name="Zhai J."/>
            <person name="Zhou L."/>
            <person name="Zuber A."/>
            <person name="Denarie J."/>
            <person name="Dixon R.A."/>
            <person name="May G.D."/>
            <person name="Schwartz D.C."/>
            <person name="Rogers J."/>
            <person name="Quetier F."/>
            <person name="Town C.D."/>
            <person name="Roe B.A."/>
        </authorList>
    </citation>
    <scope>NUCLEOTIDE SEQUENCE [LARGE SCALE GENOMIC DNA]</scope>
    <source>
        <strain evidence="3">A17</strain>
        <strain evidence="4 5">cv. Jemalong A17</strain>
    </source>
</reference>
<evidence type="ECO:0000313" key="5">
    <source>
        <dbReference type="Proteomes" id="UP000002051"/>
    </source>
</evidence>
<feature type="coiled-coil region" evidence="1">
    <location>
        <begin position="98"/>
        <end position="181"/>
    </location>
</feature>